<dbReference type="KEGG" id="svp:Pan189_12180"/>
<keyword evidence="1" id="KW-0233">DNA recombination</keyword>
<protein>
    <submittedName>
        <fullName evidence="4">Tn916 familye transposase</fullName>
    </submittedName>
</protein>
<dbReference type="PANTHER" id="PTHR30349">
    <property type="entry name" value="PHAGE INTEGRASE-RELATED"/>
    <property type="match status" value="1"/>
</dbReference>
<dbReference type="InterPro" id="IPR011010">
    <property type="entry name" value="DNA_brk_join_enz"/>
</dbReference>
<dbReference type="InterPro" id="IPR050090">
    <property type="entry name" value="Tyrosine_recombinase_XerCD"/>
</dbReference>
<proteinExistence type="predicted"/>
<name>A0A517QZ22_9PLAN</name>
<reference evidence="4 5" key="1">
    <citation type="submission" date="2019-02" db="EMBL/GenBank/DDBJ databases">
        <title>Deep-cultivation of Planctomycetes and their phenomic and genomic characterization uncovers novel biology.</title>
        <authorList>
            <person name="Wiegand S."/>
            <person name="Jogler M."/>
            <person name="Boedeker C."/>
            <person name="Pinto D."/>
            <person name="Vollmers J."/>
            <person name="Rivas-Marin E."/>
            <person name="Kohn T."/>
            <person name="Peeters S.H."/>
            <person name="Heuer A."/>
            <person name="Rast P."/>
            <person name="Oberbeckmann S."/>
            <person name="Bunk B."/>
            <person name="Jeske O."/>
            <person name="Meyerdierks A."/>
            <person name="Storesund J.E."/>
            <person name="Kallscheuer N."/>
            <person name="Luecker S."/>
            <person name="Lage O.M."/>
            <person name="Pohl T."/>
            <person name="Merkel B.J."/>
            <person name="Hornburger P."/>
            <person name="Mueller R.-W."/>
            <person name="Bruemmer F."/>
            <person name="Labrenz M."/>
            <person name="Spormann A.M."/>
            <person name="Op den Camp H."/>
            <person name="Overmann J."/>
            <person name="Amann R."/>
            <person name="Jetten M.S.M."/>
            <person name="Mascher T."/>
            <person name="Medema M.H."/>
            <person name="Devos D.P."/>
            <person name="Kaster A.-K."/>
            <person name="Ovreas L."/>
            <person name="Rohde M."/>
            <person name="Galperin M.Y."/>
            <person name="Jogler C."/>
        </authorList>
    </citation>
    <scope>NUCLEOTIDE SEQUENCE [LARGE SCALE GENOMIC DNA]</scope>
    <source>
        <strain evidence="4 5">Pan189</strain>
    </source>
</reference>
<keyword evidence="5" id="KW-1185">Reference proteome</keyword>
<dbReference type="AlphaFoldDB" id="A0A517QZ22"/>
<dbReference type="InterPro" id="IPR013762">
    <property type="entry name" value="Integrase-like_cat_sf"/>
</dbReference>
<dbReference type="Proteomes" id="UP000317318">
    <property type="component" value="Chromosome"/>
</dbReference>
<evidence type="ECO:0000256" key="2">
    <source>
        <dbReference type="SAM" id="MobiDB-lite"/>
    </source>
</evidence>
<accession>A0A517QZ22</accession>
<dbReference type="Gene3D" id="1.10.443.10">
    <property type="entry name" value="Intergrase catalytic core"/>
    <property type="match status" value="1"/>
</dbReference>
<dbReference type="PROSITE" id="PS51898">
    <property type="entry name" value="TYR_RECOMBINASE"/>
    <property type="match status" value="1"/>
</dbReference>
<dbReference type="OrthoDB" id="9766545at2"/>
<evidence type="ECO:0000313" key="4">
    <source>
        <dbReference type="EMBL" id="QDT36854.1"/>
    </source>
</evidence>
<dbReference type="GO" id="GO:0006310">
    <property type="term" value="P:DNA recombination"/>
    <property type="evidence" value="ECO:0007669"/>
    <property type="project" value="UniProtKB-KW"/>
</dbReference>
<evidence type="ECO:0000256" key="1">
    <source>
        <dbReference type="ARBA" id="ARBA00023172"/>
    </source>
</evidence>
<organism evidence="4 5">
    <name type="scientific">Stratiformator vulcanicus</name>
    <dbReference type="NCBI Taxonomy" id="2527980"/>
    <lineage>
        <taxon>Bacteria</taxon>
        <taxon>Pseudomonadati</taxon>
        <taxon>Planctomycetota</taxon>
        <taxon>Planctomycetia</taxon>
        <taxon>Planctomycetales</taxon>
        <taxon>Planctomycetaceae</taxon>
        <taxon>Stratiformator</taxon>
    </lineage>
</organism>
<dbReference type="PANTHER" id="PTHR30349:SF64">
    <property type="entry name" value="PROPHAGE INTEGRASE INTD-RELATED"/>
    <property type="match status" value="1"/>
</dbReference>
<sequence length="225" mass="25461">MIQHCRNTAGLTWLADIILGLARTGLRIGEFVDLRAEDIDLQRNLIRVVSETGNSGDSSTRRTKNGKSREVPIHPELRPILERLRTDSPGYVFRTASGHKLRPDRLREQFVAKALRPILDEFPDDRLLAKGRLHSFRHHFCSEAIRQGVSQQTAMSWMGHHDPAMTQHYFHLHHKDAAREISKLEPLALDPVEQPNTVGDIASVSFNESGVLRREPVEATTTPES</sequence>
<dbReference type="EMBL" id="CP036268">
    <property type="protein sequence ID" value="QDT36854.1"/>
    <property type="molecule type" value="Genomic_DNA"/>
</dbReference>
<dbReference type="GO" id="GO:0003677">
    <property type="term" value="F:DNA binding"/>
    <property type="evidence" value="ECO:0007669"/>
    <property type="project" value="InterPro"/>
</dbReference>
<dbReference type="InterPro" id="IPR002104">
    <property type="entry name" value="Integrase_catalytic"/>
</dbReference>
<feature type="domain" description="Tyr recombinase" evidence="3">
    <location>
        <begin position="1"/>
        <end position="183"/>
    </location>
</feature>
<evidence type="ECO:0000259" key="3">
    <source>
        <dbReference type="PROSITE" id="PS51898"/>
    </source>
</evidence>
<dbReference type="CDD" id="cd00397">
    <property type="entry name" value="DNA_BRE_C"/>
    <property type="match status" value="1"/>
</dbReference>
<dbReference type="GO" id="GO:0015074">
    <property type="term" value="P:DNA integration"/>
    <property type="evidence" value="ECO:0007669"/>
    <property type="project" value="InterPro"/>
</dbReference>
<dbReference type="Pfam" id="PF00589">
    <property type="entry name" value="Phage_integrase"/>
    <property type="match status" value="1"/>
</dbReference>
<dbReference type="SUPFAM" id="SSF56349">
    <property type="entry name" value="DNA breaking-rejoining enzymes"/>
    <property type="match status" value="1"/>
</dbReference>
<gene>
    <name evidence="4" type="ORF">Pan189_12180</name>
</gene>
<evidence type="ECO:0000313" key="5">
    <source>
        <dbReference type="Proteomes" id="UP000317318"/>
    </source>
</evidence>
<feature type="region of interest" description="Disordered" evidence="2">
    <location>
        <begin position="51"/>
        <end position="70"/>
    </location>
</feature>